<dbReference type="RefSeq" id="WP_341410937.1">
    <property type="nucleotide sequence ID" value="NZ_JBBUTH010000007.1"/>
</dbReference>
<feature type="domain" description="Tyr recombinase" evidence="3">
    <location>
        <begin position="108"/>
        <end position="334"/>
    </location>
</feature>
<dbReference type="InterPro" id="IPR013762">
    <property type="entry name" value="Integrase-like_cat_sf"/>
</dbReference>
<comment type="caution">
    <text evidence="4">The sequence shown here is derived from an EMBL/GenBank/DDBJ whole genome shotgun (WGS) entry which is preliminary data.</text>
</comment>
<dbReference type="EMBL" id="JBBUTH010000007">
    <property type="protein sequence ID" value="MEK8051248.1"/>
    <property type="molecule type" value="Genomic_DNA"/>
</dbReference>
<accession>A0ABU9CHC2</accession>
<evidence type="ECO:0000313" key="5">
    <source>
        <dbReference type="Proteomes" id="UP001365405"/>
    </source>
</evidence>
<dbReference type="Gene3D" id="1.10.443.10">
    <property type="entry name" value="Intergrase catalytic core"/>
    <property type="match status" value="1"/>
</dbReference>
<gene>
    <name evidence="4" type="ORF">AACH10_13440</name>
</gene>
<evidence type="ECO:0000256" key="2">
    <source>
        <dbReference type="SAM" id="MobiDB-lite"/>
    </source>
</evidence>
<proteinExistence type="predicted"/>
<organism evidence="4 5">
    <name type="scientific">Pseudaquabacterium inlustre</name>
    <dbReference type="NCBI Taxonomy" id="2984192"/>
    <lineage>
        <taxon>Bacteria</taxon>
        <taxon>Pseudomonadati</taxon>
        <taxon>Pseudomonadota</taxon>
        <taxon>Betaproteobacteria</taxon>
        <taxon>Burkholderiales</taxon>
        <taxon>Sphaerotilaceae</taxon>
        <taxon>Pseudaquabacterium</taxon>
    </lineage>
</organism>
<name>A0ABU9CHC2_9BURK</name>
<evidence type="ECO:0000313" key="4">
    <source>
        <dbReference type="EMBL" id="MEK8051248.1"/>
    </source>
</evidence>
<evidence type="ECO:0000259" key="3">
    <source>
        <dbReference type="PROSITE" id="PS51898"/>
    </source>
</evidence>
<keyword evidence="1" id="KW-0233">DNA recombination</keyword>
<dbReference type="Proteomes" id="UP001365405">
    <property type="component" value="Unassembled WGS sequence"/>
</dbReference>
<sequence length="334" mass="36407">MGRLHRRSSQAVYAAMWGALAQWCLGQTPAVRQLVELDSATLAAFVASREALLPPGESLTPRYAWRLMSLVRRVQTWAAAAPRGGTAADLLMAARPEVRLANLQRSNEAIEHLGTDEVRRLLRVIGHQHRLARQGRLARWQDLRNVTAAALQLGAGLGPGDVRALTCRDADPALSPRHAATGSNQAWPDLPPPVADSAATPARTAPRLWVRVPANGNAPTHEAPLAPWATRVLLAWLQLRAQLGIPGDWLLPSTRTGKPWGKVAQYEAGCAVLGAADIPARAAGGSFRLRHSFALRQLERGHAPDTVARWLGVSDPAVMQRYLRWQQRPRDAED</sequence>
<dbReference type="InterPro" id="IPR011010">
    <property type="entry name" value="DNA_brk_join_enz"/>
</dbReference>
<evidence type="ECO:0000256" key="1">
    <source>
        <dbReference type="ARBA" id="ARBA00023172"/>
    </source>
</evidence>
<feature type="region of interest" description="Disordered" evidence="2">
    <location>
        <begin position="173"/>
        <end position="199"/>
    </location>
</feature>
<protein>
    <submittedName>
        <fullName evidence="4">Integrase</fullName>
    </submittedName>
</protein>
<keyword evidence="5" id="KW-1185">Reference proteome</keyword>
<dbReference type="InterPro" id="IPR002104">
    <property type="entry name" value="Integrase_catalytic"/>
</dbReference>
<dbReference type="PROSITE" id="PS51898">
    <property type="entry name" value="TYR_RECOMBINASE"/>
    <property type="match status" value="1"/>
</dbReference>
<reference evidence="4 5" key="1">
    <citation type="submission" date="2024-04" db="EMBL/GenBank/DDBJ databases">
        <title>Novel species of the genus Ideonella isolated from streams.</title>
        <authorList>
            <person name="Lu H."/>
        </authorList>
    </citation>
    <scope>NUCLEOTIDE SEQUENCE [LARGE SCALE GENOMIC DNA]</scope>
    <source>
        <strain evidence="4 5">DXS22W</strain>
    </source>
</reference>
<dbReference type="SUPFAM" id="SSF56349">
    <property type="entry name" value="DNA breaking-rejoining enzymes"/>
    <property type="match status" value="1"/>
</dbReference>